<dbReference type="InterPro" id="IPR001663">
    <property type="entry name" value="Rng_hydr_dOase-A"/>
</dbReference>
<dbReference type="Pfam" id="PF00355">
    <property type="entry name" value="Rieske"/>
    <property type="match status" value="1"/>
</dbReference>
<dbReference type="PROSITE" id="PS51296">
    <property type="entry name" value="RIESKE"/>
    <property type="match status" value="1"/>
</dbReference>
<dbReference type="CDD" id="cd03469">
    <property type="entry name" value="Rieske_RO_Alpha_N"/>
    <property type="match status" value="1"/>
</dbReference>
<sequence length="428" mass="48099">MTTAKDLVSDDGAWVNRKVWTDQAIYELEKKAIFAKAWLFLGHESQIRSPGDFVQAFMCETPIILARGFDDKIHASINSCSHRGLPVCRADSGNTKRFVCPYHNWSYTVAGELKTIPQESEVTHKPDKSLLGLKQVPRVESWRGMIFGSFNEDVESLEDYLGDMRFYLDAFFLRFPAGIEFMGAPHRWLINANWKLPMENQLGDVNHGAFLHGALIPREAQDQIEAIGYSCVTEPGGHGATFRLMPDETAASEIAWGLEGMGGIFGGAEVQEYLLEVQARAAERVGDIRARMKGLTYGIYPNLSFLWSNTSFKVSHPRGPGQVEYWSWAVVPADAPDHIKKILRTNYSSFFGPGGILEQEDSEAWTQQYIGSNIDFADDRPYYYGLGLGDEKPHPELPGLVSATANEYYGRAFYTRWRQAIEAVEART</sequence>
<keyword evidence="7" id="KW-0411">Iron-sulfur</keyword>
<evidence type="ECO:0000256" key="4">
    <source>
        <dbReference type="ARBA" id="ARBA00022964"/>
    </source>
</evidence>
<comment type="caution">
    <text evidence="10">The sequence shown here is derived from an EMBL/GenBank/DDBJ whole genome shotgun (WGS) entry which is preliminary data.</text>
</comment>
<evidence type="ECO:0000256" key="7">
    <source>
        <dbReference type="ARBA" id="ARBA00023014"/>
    </source>
</evidence>
<keyword evidence="11" id="KW-1185">Reference proteome</keyword>
<evidence type="ECO:0000256" key="3">
    <source>
        <dbReference type="ARBA" id="ARBA00022723"/>
    </source>
</evidence>
<evidence type="ECO:0000259" key="9">
    <source>
        <dbReference type="PROSITE" id="PS51296"/>
    </source>
</evidence>
<protein>
    <submittedName>
        <fullName evidence="10">Aromatic ring-hydroxylating dioxygenase subunit alpha</fullName>
    </submittedName>
</protein>
<proteinExistence type="inferred from homology"/>
<dbReference type="InterPro" id="IPR015881">
    <property type="entry name" value="ARHD_Rieske_2Fe_2S"/>
</dbReference>
<evidence type="ECO:0000313" key="11">
    <source>
        <dbReference type="Proteomes" id="UP001143362"/>
    </source>
</evidence>
<dbReference type="Gene3D" id="2.102.10.10">
    <property type="entry name" value="Rieske [2Fe-2S] iron-sulphur domain"/>
    <property type="match status" value="1"/>
</dbReference>
<organism evidence="10 11">
    <name type="scientific">Candidatus Litorirhabdus singularis</name>
    <dbReference type="NCBI Taxonomy" id="2518993"/>
    <lineage>
        <taxon>Bacteria</taxon>
        <taxon>Pseudomonadati</taxon>
        <taxon>Pseudomonadota</taxon>
        <taxon>Gammaproteobacteria</taxon>
        <taxon>Cellvibrionales</taxon>
        <taxon>Halieaceae</taxon>
        <taxon>Candidatus Litorirhabdus</taxon>
    </lineage>
</organism>
<keyword evidence="5" id="KW-0560">Oxidoreductase</keyword>
<dbReference type="Proteomes" id="UP001143362">
    <property type="component" value="Unassembled WGS sequence"/>
</dbReference>
<keyword evidence="8" id="KW-0520">NAD</keyword>
<dbReference type="InterPro" id="IPR017941">
    <property type="entry name" value="Rieske_2Fe-2S"/>
</dbReference>
<keyword evidence="4 10" id="KW-0223">Dioxygenase</keyword>
<evidence type="ECO:0000256" key="6">
    <source>
        <dbReference type="ARBA" id="ARBA00023004"/>
    </source>
</evidence>
<dbReference type="Gene3D" id="3.90.380.10">
    <property type="entry name" value="Naphthalene 1,2-dioxygenase Alpha Subunit, Chain A, domain 1"/>
    <property type="match status" value="1"/>
</dbReference>
<dbReference type="EMBL" id="SHNN01000003">
    <property type="protein sequence ID" value="MCX2982384.1"/>
    <property type="molecule type" value="Genomic_DNA"/>
</dbReference>
<evidence type="ECO:0000256" key="5">
    <source>
        <dbReference type="ARBA" id="ARBA00023002"/>
    </source>
</evidence>
<name>A0ABT3TK35_9GAMM</name>
<evidence type="ECO:0000256" key="8">
    <source>
        <dbReference type="ARBA" id="ARBA00023027"/>
    </source>
</evidence>
<dbReference type="PRINTS" id="PR00090">
    <property type="entry name" value="RNGDIOXGNASE"/>
</dbReference>
<dbReference type="RefSeq" id="WP_279246409.1">
    <property type="nucleotide sequence ID" value="NZ_SHNN01000003.1"/>
</dbReference>
<gene>
    <name evidence="10" type="ORF">EYC98_16085</name>
</gene>
<keyword evidence="2" id="KW-0001">2Fe-2S</keyword>
<dbReference type="SUPFAM" id="SSF55961">
    <property type="entry name" value="Bet v1-like"/>
    <property type="match status" value="1"/>
</dbReference>
<dbReference type="GO" id="GO:0051213">
    <property type="term" value="F:dioxygenase activity"/>
    <property type="evidence" value="ECO:0007669"/>
    <property type="project" value="UniProtKB-KW"/>
</dbReference>
<comment type="similarity">
    <text evidence="1">Belongs to the bacterial ring-hydroxylating dioxygenase alpha subunit family.</text>
</comment>
<evidence type="ECO:0000256" key="2">
    <source>
        <dbReference type="ARBA" id="ARBA00022714"/>
    </source>
</evidence>
<evidence type="ECO:0000313" key="10">
    <source>
        <dbReference type="EMBL" id="MCX2982384.1"/>
    </source>
</evidence>
<dbReference type="PANTHER" id="PTHR43756:SF1">
    <property type="entry name" value="3-PHENYLPROPIONATE_CINNAMIC ACID DIOXYGENASE SUBUNIT ALPHA"/>
    <property type="match status" value="1"/>
</dbReference>
<dbReference type="SUPFAM" id="SSF50022">
    <property type="entry name" value="ISP domain"/>
    <property type="match status" value="1"/>
</dbReference>
<dbReference type="InterPro" id="IPR036922">
    <property type="entry name" value="Rieske_2Fe-2S_sf"/>
</dbReference>
<reference evidence="10" key="1">
    <citation type="submission" date="2019-02" db="EMBL/GenBank/DDBJ databases">
        <authorList>
            <person name="Li S.-H."/>
        </authorList>
    </citation>
    <scope>NUCLEOTIDE SEQUENCE</scope>
    <source>
        <strain evidence="10">IMCC14734</strain>
    </source>
</reference>
<keyword evidence="3" id="KW-0479">Metal-binding</keyword>
<accession>A0ABT3TK35</accession>
<evidence type="ECO:0000256" key="1">
    <source>
        <dbReference type="ARBA" id="ARBA00008751"/>
    </source>
</evidence>
<dbReference type="Pfam" id="PF00848">
    <property type="entry name" value="Ring_hydroxyl_A"/>
    <property type="match status" value="1"/>
</dbReference>
<dbReference type="InterPro" id="IPR015879">
    <property type="entry name" value="Ring_hydroxy_dOase_asu_C_dom"/>
</dbReference>
<dbReference type="PANTHER" id="PTHR43756">
    <property type="entry name" value="CHOLINE MONOOXYGENASE, CHLOROPLASTIC"/>
    <property type="match status" value="1"/>
</dbReference>
<dbReference type="PROSITE" id="PS00570">
    <property type="entry name" value="RING_HYDROXYL_ALPHA"/>
    <property type="match status" value="1"/>
</dbReference>
<feature type="domain" description="Rieske" evidence="9">
    <location>
        <begin position="38"/>
        <end position="136"/>
    </location>
</feature>
<keyword evidence="6" id="KW-0408">Iron</keyword>